<dbReference type="RefSeq" id="XP_064668572.1">
    <property type="nucleotide sequence ID" value="XM_064817908.1"/>
</dbReference>
<dbReference type="Pfam" id="PF13621">
    <property type="entry name" value="Cupin_8"/>
    <property type="match status" value="1"/>
</dbReference>
<dbReference type="PROSITE" id="PS51184">
    <property type="entry name" value="JMJC"/>
    <property type="match status" value="1"/>
</dbReference>
<dbReference type="PANTHER" id="PTHR12461">
    <property type="entry name" value="HYPOXIA-INDUCIBLE FACTOR 1 ALPHA INHIBITOR-RELATED"/>
    <property type="match status" value="1"/>
</dbReference>
<gene>
    <name evidence="3" type="ORF">N656DRAFT_799712</name>
</gene>
<evidence type="ECO:0000256" key="1">
    <source>
        <dbReference type="SAM" id="MobiDB-lite"/>
    </source>
</evidence>
<name>A0AAN6QIR5_9PEZI</name>
<dbReference type="GeneID" id="89942033"/>
<feature type="compositionally biased region" description="Low complexity" evidence="1">
    <location>
        <begin position="171"/>
        <end position="186"/>
    </location>
</feature>
<keyword evidence="4" id="KW-1185">Reference proteome</keyword>
<accession>A0AAN6QIR5</accession>
<dbReference type="AlphaFoldDB" id="A0AAN6QIR5"/>
<sequence>MPRLPALFSSANSTTFCKPRFLIGDIVRRLSTVPQVVGPIDVADFRERAFAAGKPLVIRSRSHSNHAPAEAQSNNETPSVTLPALTKWFASSRQDDGVDLSPDLRQHSSVILPYELILPASTRPFRPRIPILGFLSWLSESPSKLHQQLASLLQHHITVNHPQPQAFQLQPTRPNTDTPTHTNNTSSEEETFFLRFDAPLALLCAALEFNNTAQHHHPPLSELYIAQASLSLLPEALQSDLPTPALVQQAGKGDVYSSSIWLGLEPTYTPWHRDPNPNLFCQLCGEKVVRLLPPRQGEALFRAVQARLLLGHGQVGAESARIRGEEMMQGLERRGLKEAVWGGGKEDRDETMRRDMVQAVVGPGDVLFIPLGWWHSVRSGGEVEGRLNGSVNWWFR</sequence>
<reference evidence="3" key="1">
    <citation type="journal article" date="2023" name="Mol. Phylogenet. Evol.">
        <title>Genome-scale phylogeny and comparative genomics of the fungal order Sordariales.</title>
        <authorList>
            <person name="Hensen N."/>
            <person name="Bonometti L."/>
            <person name="Westerberg I."/>
            <person name="Brannstrom I.O."/>
            <person name="Guillou S."/>
            <person name="Cros-Aarteil S."/>
            <person name="Calhoun S."/>
            <person name="Haridas S."/>
            <person name="Kuo A."/>
            <person name="Mondo S."/>
            <person name="Pangilinan J."/>
            <person name="Riley R."/>
            <person name="LaButti K."/>
            <person name="Andreopoulos B."/>
            <person name="Lipzen A."/>
            <person name="Chen C."/>
            <person name="Yan M."/>
            <person name="Daum C."/>
            <person name="Ng V."/>
            <person name="Clum A."/>
            <person name="Steindorff A."/>
            <person name="Ohm R.A."/>
            <person name="Martin F."/>
            <person name="Silar P."/>
            <person name="Natvig D.O."/>
            <person name="Lalanne C."/>
            <person name="Gautier V."/>
            <person name="Ament-Velasquez S.L."/>
            <person name="Kruys A."/>
            <person name="Hutchinson M.I."/>
            <person name="Powell A.J."/>
            <person name="Barry K."/>
            <person name="Miller A.N."/>
            <person name="Grigoriev I.V."/>
            <person name="Debuchy R."/>
            <person name="Gladieux P."/>
            <person name="Hiltunen Thoren M."/>
            <person name="Johannesson H."/>
        </authorList>
    </citation>
    <scope>NUCLEOTIDE SEQUENCE</scope>
    <source>
        <strain evidence="3">CBS 508.74</strain>
    </source>
</reference>
<dbReference type="SUPFAM" id="SSF51197">
    <property type="entry name" value="Clavaminate synthase-like"/>
    <property type="match status" value="1"/>
</dbReference>
<evidence type="ECO:0000313" key="4">
    <source>
        <dbReference type="Proteomes" id="UP001302812"/>
    </source>
</evidence>
<dbReference type="Gene3D" id="2.60.120.650">
    <property type="entry name" value="Cupin"/>
    <property type="match status" value="1"/>
</dbReference>
<feature type="region of interest" description="Disordered" evidence="1">
    <location>
        <begin position="166"/>
        <end position="188"/>
    </location>
</feature>
<comment type="caution">
    <text evidence="3">The sequence shown here is derived from an EMBL/GenBank/DDBJ whole genome shotgun (WGS) entry which is preliminary data.</text>
</comment>
<evidence type="ECO:0000313" key="3">
    <source>
        <dbReference type="EMBL" id="KAK4111002.1"/>
    </source>
</evidence>
<evidence type="ECO:0000259" key="2">
    <source>
        <dbReference type="PROSITE" id="PS51184"/>
    </source>
</evidence>
<dbReference type="PANTHER" id="PTHR12461:SF105">
    <property type="entry name" value="HYPOXIA-INDUCIBLE FACTOR 1-ALPHA INHIBITOR"/>
    <property type="match status" value="1"/>
</dbReference>
<dbReference type="InterPro" id="IPR003347">
    <property type="entry name" value="JmjC_dom"/>
</dbReference>
<organism evidence="3 4">
    <name type="scientific">Canariomyces notabilis</name>
    <dbReference type="NCBI Taxonomy" id="2074819"/>
    <lineage>
        <taxon>Eukaryota</taxon>
        <taxon>Fungi</taxon>
        <taxon>Dikarya</taxon>
        <taxon>Ascomycota</taxon>
        <taxon>Pezizomycotina</taxon>
        <taxon>Sordariomycetes</taxon>
        <taxon>Sordariomycetidae</taxon>
        <taxon>Sordariales</taxon>
        <taxon>Chaetomiaceae</taxon>
        <taxon>Canariomyces</taxon>
    </lineage>
</organism>
<dbReference type="EMBL" id="MU853348">
    <property type="protein sequence ID" value="KAK4111002.1"/>
    <property type="molecule type" value="Genomic_DNA"/>
</dbReference>
<proteinExistence type="predicted"/>
<dbReference type="InterPro" id="IPR041667">
    <property type="entry name" value="Cupin_8"/>
</dbReference>
<feature type="domain" description="JmjC" evidence="2">
    <location>
        <begin position="215"/>
        <end position="396"/>
    </location>
</feature>
<dbReference type="Proteomes" id="UP001302812">
    <property type="component" value="Unassembled WGS sequence"/>
</dbReference>
<reference evidence="3" key="2">
    <citation type="submission" date="2023-05" db="EMBL/GenBank/DDBJ databases">
        <authorList>
            <consortium name="Lawrence Berkeley National Laboratory"/>
            <person name="Steindorff A."/>
            <person name="Hensen N."/>
            <person name="Bonometti L."/>
            <person name="Westerberg I."/>
            <person name="Brannstrom I.O."/>
            <person name="Guillou S."/>
            <person name="Cros-Aarteil S."/>
            <person name="Calhoun S."/>
            <person name="Haridas S."/>
            <person name="Kuo A."/>
            <person name="Mondo S."/>
            <person name="Pangilinan J."/>
            <person name="Riley R."/>
            <person name="Labutti K."/>
            <person name="Andreopoulos B."/>
            <person name="Lipzen A."/>
            <person name="Chen C."/>
            <person name="Yanf M."/>
            <person name="Daum C."/>
            <person name="Ng V."/>
            <person name="Clum A."/>
            <person name="Ohm R."/>
            <person name="Martin F."/>
            <person name="Silar P."/>
            <person name="Natvig D."/>
            <person name="Lalanne C."/>
            <person name="Gautier V."/>
            <person name="Ament-Velasquez S.L."/>
            <person name="Kruys A."/>
            <person name="Hutchinson M.I."/>
            <person name="Powell A.J."/>
            <person name="Barry K."/>
            <person name="Miller A.N."/>
            <person name="Grigoriev I.V."/>
            <person name="Debuchy R."/>
            <person name="Gladieux P."/>
            <person name="Thoren M.H."/>
            <person name="Johannesson H."/>
        </authorList>
    </citation>
    <scope>NUCLEOTIDE SEQUENCE</scope>
    <source>
        <strain evidence="3">CBS 508.74</strain>
    </source>
</reference>
<protein>
    <submittedName>
        <fullName evidence="3">Clavaminate synthase-like protein</fullName>
    </submittedName>
</protein>